<gene>
    <name evidence="3" type="ORF">ACH5RR_022420</name>
</gene>
<keyword evidence="4" id="KW-1185">Reference proteome</keyword>
<organism evidence="3 4">
    <name type="scientific">Cinchona calisaya</name>
    <dbReference type="NCBI Taxonomy" id="153742"/>
    <lineage>
        <taxon>Eukaryota</taxon>
        <taxon>Viridiplantae</taxon>
        <taxon>Streptophyta</taxon>
        <taxon>Embryophyta</taxon>
        <taxon>Tracheophyta</taxon>
        <taxon>Spermatophyta</taxon>
        <taxon>Magnoliopsida</taxon>
        <taxon>eudicotyledons</taxon>
        <taxon>Gunneridae</taxon>
        <taxon>Pentapetalae</taxon>
        <taxon>asterids</taxon>
        <taxon>lamiids</taxon>
        <taxon>Gentianales</taxon>
        <taxon>Rubiaceae</taxon>
        <taxon>Cinchonoideae</taxon>
        <taxon>Cinchoneae</taxon>
        <taxon>Cinchona</taxon>
    </lineage>
</organism>
<dbReference type="InterPro" id="IPR026046">
    <property type="entry name" value="UBIAD1"/>
</dbReference>
<keyword evidence="1" id="KW-0808">Transferase</keyword>
<evidence type="ECO:0000313" key="3">
    <source>
        <dbReference type="EMBL" id="KAL3515518.1"/>
    </source>
</evidence>
<dbReference type="EMBL" id="JBJUIK010000010">
    <property type="protein sequence ID" value="KAL3515518.1"/>
    <property type="molecule type" value="Genomic_DNA"/>
</dbReference>
<dbReference type="PANTHER" id="PTHR13929:SF0">
    <property type="entry name" value="UBIA PRENYLTRANSFERASE DOMAIN-CONTAINING PROTEIN 1"/>
    <property type="match status" value="1"/>
</dbReference>
<dbReference type="AlphaFoldDB" id="A0ABD2Z7R7"/>
<feature type="transmembrane region" description="Helical" evidence="2">
    <location>
        <begin position="127"/>
        <end position="146"/>
    </location>
</feature>
<reference evidence="3 4" key="1">
    <citation type="submission" date="2024-11" db="EMBL/GenBank/DDBJ databases">
        <title>A near-complete genome assembly of Cinchona calisaya.</title>
        <authorList>
            <person name="Lian D.C."/>
            <person name="Zhao X.W."/>
            <person name="Wei L."/>
        </authorList>
    </citation>
    <scope>NUCLEOTIDE SEQUENCE [LARGE SCALE GENOMIC DNA]</scope>
    <source>
        <tissue evidence="3">Nenye</tissue>
    </source>
</reference>
<name>A0ABD2Z7R7_9GENT</name>
<dbReference type="PANTHER" id="PTHR13929">
    <property type="entry name" value="1,4-DIHYDROXY-2-NAPHTHOATE OCTAPRENYLTRANSFERASE"/>
    <property type="match status" value="1"/>
</dbReference>
<proteinExistence type="predicted"/>
<accession>A0ABD2Z7R7</accession>
<feature type="transmembrane region" description="Helical" evidence="2">
    <location>
        <begin position="101"/>
        <end position="121"/>
    </location>
</feature>
<comment type="caution">
    <text evidence="3">The sequence shown here is derived from an EMBL/GenBank/DDBJ whole genome shotgun (WGS) entry which is preliminary data.</text>
</comment>
<protein>
    <submittedName>
        <fullName evidence="3">Uncharacterized protein</fullName>
    </submittedName>
</protein>
<sequence length="149" mass="17160">MAATFCNPNIVFGASKFKEDLLYRENFTRIYPIFPLSGEIRRSWFCSFPNKKNKTCVTRLFLKHKRQHWRTFFKSSSDTDVEKVKEDDISRATLIWRAIKLPMYSVALVPLSVGSAAAYLQTGLFSAGRYIVLLASSVLIIAWLNLRSR</sequence>
<keyword evidence="2" id="KW-0812">Transmembrane</keyword>
<dbReference type="GO" id="GO:0016740">
    <property type="term" value="F:transferase activity"/>
    <property type="evidence" value="ECO:0007669"/>
    <property type="project" value="UniProtKB-KW"/>
</dbReference>
<keyword evidence="2" id="KW-1133">Transmembrane helix</keyword>
<evidence type="ECO:0000313" key="4">
    <source>
        <dbReference type="Proteomes" id="UP001630127"/>
    </source>
</evidence>
<evidence type="ECO:0000256" key="2">
    <source>
        <dbReference type="SAM" id="Phobius"/>
    </source>
</evidence>
<dbReference type="Proteomes" id="UP001630127">
    <property type="component" value="Unassembled WGS sequence"/>
</dbReference>
<evidence type="ECO:0000256" key="1">
    <source>
        <dbReference type="ARBA" id="ARBA00022679"/>
    </source>
</evidence>
<keyword evidence="2" id="KW-0472">Membrane</keyword>